<organism evidence="3 4">
    <name type="scientific">Stachybotrys chlorohalonatus (strain IBT 40285)</name>
    <dbReference type="NCBI Taxonomy" id="1283841"/>
    <lineage>
        <taxon>Eukaryota</taxon>
        <taxon>Fungi</taxon>
        <taxon>Dikarya</taxon>
        <taxon>Ascomycota</taxon>
        <taxon>Pezizomycotina</taxon>
        <taxon>Sordariomycetes</taxon>
        <taxon>Hypocreomycetidae</taxon>
        <taxon>Hypocreales</taxon>
        <taxon>Stachybotryaceae</taxon>
        <taxon>Stachybotrys</taxon>
    </lineage>
</organism>
<sequence>MSGAMETISIALAVFPLVISFLEHYQDGYDSIQDWVFFRREFTHLVNDLNREHIIFRQQAEGMLRSIIDSEFEVKKMMDDPKHERWTSQGLVLRLKEKLCGDGEHENYCWSTSLIQEHLIKMSKRLAACGGPNDSSGEPSQGGLQLQRRFRKLQFCLQKKKWQDKVVDLGRQIDRVGRLFGEAESLGPARQSSVSATHQAFDQIKRQACSLHQAIAQGWVCKCRDLHAANLVMANRTKRSVSPKPPSPVLRVAFPLQPQSWATADMTFTRQDAWSNFDTTMSLHLGKDIPTHVLPSADGISTTSSRVGTMTLAPSLFSTASKSTMPSSLGSLAEYSQKQGKEAVFTVTAGGEPFPIENLCEAIQARGRETCIGFLNDGEGSYYVFRSNESLSFTPSDVVRVVSLGTLLGYKNTAGKDLMGGTVHAQTPDLPRRSRMRIALAISYAILELYPTPWLQESFNKMDVYFFQRRDGAIIAESPFVPY</sequence>
<dbReference type="OrthoDB" id="3565018at2759"/>
<evidence type="ECO:0000313" key="3">
    <source>
        <dbReference type="EMBL" id="KFA67332.1"/>
    </source>
</evidence>
<keyword evidence="1" id="KW-0732">Signal</keyword>
<dbReference type="HOGENOM" id="CLU_026305_3_1_1"/>
<reference evidence="3 4" key="1">
    <citation type="journal article" date="2014" name="BMC Genomics">
        <title>Comparative genome sequencing reveals chemotype-specific gene clusters in the toxigenic black mold Stachybotrys.</title>
        <authorList>
            <person name="Semeiks J."/>
            <person name="Borek D."/>
            <person name="Otwinowski Z."/>
            <person name="Grishin N.V."/>
        </authorList>
    </citation>
    <scope>NUCLEOTIDE SEQUENCE [LARGE SCALE GENOMIC DNA]</scope>
    <source>
        <strain evidence="3 4">IBT 40285</strain>
    </source>
</reference>
<keyword evidence="4" id="KW-1185">Reference proteome</keyword>
<dbReference type="InterPro" id="IPR056002">
    <property type="entry name" value="DUF7580"/>
</dbReference>
<dbReference type="OMA" id="GAMETIS"/>
<evidence type="ECO:0000259" key="2">
    <source>
        <dbReference type="Pfam" id="PF24476"/>
    </source>
</evidence>
<feature type="chain" id="PRO_5001779757" description="DUF7580 domain-containing protein" evidence="1">
    <location>
        <begin position="21"/>
        <end position="483"/>
    </location>
</feature>
<evidence type="ECO:0000256" key="1">
    <source>
        <dbReference type="SAM" id="SignalP"/>
    </source>
</evidence>
<name>A0A084QTP7_STAC4</name>
<dbReference type="InParanoid" id="A0A084QTP7"/>
<dbReference type="Pfam" id="PF24476">
    <property type="entry name" value="DUF7580"/>
    <property type="match status" value="1"/>
</dbReference>
<dbReference type="EMBL" id="KL660210">
    <property type="protein sequence ID" value="KFA67332.1"/>
    <property type="molecule type" value="Genomic_DNA"/>
</dbReference>
<dbReference type="STRING" id="1283841.A0A084QTP7"/>
<feature type="domain" description="DUF7580" evidence="2">
    <location>
        <begin position="202"/>
        <end position="480"/>
    </location>
</feature>
<protein>
    <recommendedName>
        <fullName evidence="2">DUF7580 domain-containing protein</fullName>
    </recommendedName>
</protein>
<dbReference type="AlphaFoldDB" id="A0A084QTP7"/>
<feature type="signal peptide" evidence="1">
    <location>
        <begin position="1"/>
        <end position="20"/>
    </location>
</feature>
<proteinExistence type="predicted"/>
<accession>A0A084QTP7</accession>
<gene>
    <name evidence="3" type="ORF">S40285_03671</name>
</gene>
<dbReference type="Proteomes" id="UP000028524">
    <property type="component" value="Unassembled WGS sequence"/>
</dbReference>
<dbReference type="PANTHER" id="PTHR35186">
    <property type="entry name" value="ANK_REP_REGION DOMAIN-CONTAINING PROTEIN"/>
    <property type="match status" value="1"/>
</dbReference>
<evidence type="ECO:0000313" key="4">
    <source>
        <dbReference type="Proteomes" id="UP000028524"/>
    </source>
</evidence>
<dbReference type="PANTHER" id="PTHR35186:SF4">
    <property type="entry name" value="PRION-INHIBITION AND PROPAGATION HELO DOMAIN-CONTAINING PROTEIN"/>
    <property type="match status" value="1"/>
</dbReference>